<protein>
    <submittedName>
        <fullName evidence="10">MFS transporter</fullName>
    </submittedName>
</protein>
<dbReference type="PANTHER" id="PTHR43414:SF6">
    <property type="entry name" value="MULTIDRUG RESISTANCE PROTEIN MDTG"/>
    <property type="match status" value="1"/>
</dbReference>
<evidence type="ECO:0000256" key="3">
    <source>
        <dbReference type="ARBA" id="ARBA00022475"/>
    </source>
</evidence>
<dbReference type="PROSITE" id="PS50850">
    <property type="entry name" value="MFS"/>
    <property type="match status" value="1"/>
</dbReference>
<evidence type="ECO:0000256" key="6">
    <source>
        <dbReference type="ARBA" id="ARBA00023136"/>
    </source>
</evidence>
<evidence type="ECO:0000313" key="11">
    <source>
        <dbReference type="Proteomes" id="UP000321595"/>
    </source>
</evidence>
<dbReference type="Proteomes" id="UP000321595">
    <property type="component" value="Chromosome"/>
</dbReference>
<keyword evidence="11" id="KW-1185">Reference proteome</keyword>
<feature type="transmembrane region" description="Helical" evidence="8">
    <location>
        <begin position="239"/>
        <end position="262"/>
    </location>
</feature>
<dbReference type="PANTHER" id="PTHR43414">
    <property type="entry name" value="MULTIDRUG RESISTANCE PROTEIN MDTG"/>
    <property type="match status" value="1"/>
</dbReference>
<evidence type="ECO:0000256" key="1">
    <source>
        <dbReference type="ARBA" id="ARBA00004651"/>
    </source>
</evidence>
<evidence type="ECO:0000256" key="4">
    <source>
        <dbReference type="ARBA" id="ARBA00022692"/>
    </source>
</evidence>
<keyword evidence="4 8" id="KW-0812">Transmembrane</keyword>
<dbReference type="Pfam" id="PF07690">
    <property type="entry name" value="MFS_1"/>
    <property type="match status" value="1"/>
</dbReference>
<dbReference type="InterPro" id="IPR036259">
    <property type="entry name" value="MFS_trans_sf"/>
</dbReference>
<evidence type="ECO:0000256" key="8">
    <source>
        <dbReference type="SAM" id="Phobius"/>
    </source>
</evidence>
<dbReference type="RefSeq" id="WP_146958133.1">
    <property type="nucleotide sequence ID" value="NZ_CP042467.1"/>
</dbReference>
<keyword evidence="6 8" id="KW-0472">Membrane</keyword>
<dbReference type="SUPFAM" id="SSF103473">
    <property type="entry name" value="MFS general substrate transporter"/>
    <property type="match status" value="1"/>
</dbReference>
<dbReference type="GO" id="GO:0005886">
    <property type="term" value="C:plasma membrane"/>
    <property type="evidence" value="ECO:0007669"/>
    <property type="project" value="UniProtKB-SubCell"/>
</dbReference>
<feature type="transmembrane region" description="Helical" evidence="8">
    <location>
        <begin position="184"/>
        <end position="209"/>
    </location>
</feature>
<feature type="transmembrane region" description="Helical" evidence="8">
    <location>
        <begin position="153"/>
        <end position="178"/>
    </location>
</feature>
<evidence type="ECO:0000256" key="7">
    <source>
        <dbReference type="SAM" id="MobiDB-lite"/>
    </source>
</evidence>
<accession>A0A5B8XNI1</accession>
<keyword evidence="3" id="KW-1003">Cell membrane</keyword>
<evidence type="ECO:0000313" key="10">
    <source>
        <dbReference type="EMBL" id="QED26578.1"/>
    </source>
</evidence>
<dbReference type="OrthoDB" id="9812221at2"/>
<feature type="transmembrane region" description="Helical" evidence="8">
    <location>
        <begin position="324"/>
        <end position="342"/>
    </location>
</feature>
<feature type="transmembrane region" description="Helical" evidence="8">
    <location>
        <begin position="95"/>
        <end position="118"/>
    </location>
</feature>
<feature type="transmembrane region" description="Helical" evidence="8">
    <location>
        <begin position="299"/>
        <end position="318"/>
    </location>
</feature>
<sequence length="432" mass="45812">MPTQRKSSPLQSNPSPSPNSSKKPSADRPLLRLLPISILNIVELGIALPVLPAIALALGATAFDVGLLYMLQSLGQFLTGPIWGRLSDRFGRKNILMITFALAALAEILTAFATSLIALFITRFFVGLCAGNVAAASAYVADVTTQEDRSKGMAVIGVSFGLGFTIGPAIGALISFLAPETISVWGLGLPFLVAGLLSLFTLILTAFVLREPPLSAEERQNRRGPQPPIREILNHPGMLPMVLMFFAYTMSASVLEATFFLYAADEFSLRAEHIGATFAGLGLLLAILQGSVGKVAKRLGDPAMVLLGIGLCSVGLVLSVSVESLLIFLMFVAIATAGRAYMHPGLLALTSKVSPTPALAGTFLGILQSFGSLGRISGPAIGGWTYEYVSHEAPFIIAGLFLLVCGIVWKITLGRQENQIFDSEVSKKFETS</sequence>
<dbReference type="Gene3D" id="1.20.1250.20">
    <property type="entry name" value="MFS general substrate transporter like domains"/>
    <property type="match status" value="1"/>
</dbReference>
<proteinExistence type="predicted"/>
<dbReference type="AlphaFoldDB" id="A0A5B8XNI1"/>
<feature type="transmembrane region" description="Helical" evidence="8">
    <location>
        <begin position="393"/>
        <end position="413"/>
    </location>
</feature>
<gene>
    <name evidence="10" type="ORF">FRD01_04825</name>
</gene>
<dbReference type="CDD" id="cd17325">
    <property type="entry name" value="MFS_MdtG_SLC18_like"/>
    <property type="match status" value="1"/>
</dbReference>
<keyword evidence="2" id="KW-0813">Transport</keyword>
<dbReference type="GO" id="GO:0022857">
    <property type="term" value="F:transmembrane transporter activity"/>
    <property type="evidence" value="ECO:0007669"/>
    <property type="project" value="InterPro"/>
</dbReference>
<feature type="compositionally biased region" description="Low complexity" evidence="7">
    <location>
        <begin position="1"/>
        <end position="23"/>
    </location>
</feature>
<dbReference type="InterPro" id="IPR020846">
    <property type="entry name" value="MFS_dom"/>
</dbReference>
<organism evidence="10 11">
    <name type="scientific">Microvenator marinus</name>
    <dbReference type="NCBI Taxonomy" id="2600177"/>
    <lineage>
        <taxon>Bacteria</taxon>
        <taxon>Deltaproteobacteria</taxon>
        <taxon>Bradymonadales</taxon>
        <taxon>Microvenatoraceae</taxon>
        <taxon>Microvenator</taxon>
    </lineage>
</organism>
<evidence type="ECO:0000259" key="9">
    <source>
        <dbReference type="PROSITE" id="PS50850"/>
    </source>
</evidence>
<dbReference type="KEGG" id="bbae:FRD01_04825"/>
<evidence type="ECO:0000256" key="5">
    <source>
        <dbReference type="ARBA" id="ARBA00022989"/>
    </source>
</evidence>
<name>A0A5B8XNI1_9DELT</name>
<feature type="domain" description="Major facilitator superfamily (MFS) profile" evidence="9">
    <location>
        <begin position="29"/>
        <end position="417"/>
    </location>
</feature>
<keyword evidence="5 8" id="KW-1133">Transmembrane helix</keyword>
<feature type="transmembrane region" description="Helical" evidence="8">
    <location>
        <begin position="274"/>
        <end position="292"/>
    </location>
</feature>
<feature type="region of interest" description="Disordered" evidence="7">
    <location>
        <begin position="1"/>
        <end position="26"/>
    </location>
</feature>
<comment type="subcellular location">
    <subcellularLocation>
        <location evidence="1">Cell membrane</location>
        <topology evidence="1">Multi-pass membrane protein</topology>
    </subcellularLocation>
</comment>
<reference evidence="10 11" key="1">
    <citation type="submission" date="2019-08" db="EMBL/GenBank/DDBJ databases">
        <authorList>
            <person name="Liang Q."/>
        </authorList>
    </citation>
    <scope>NUCLEOTIDE SEQUENCE [LARGE SCALE GENOMIC DNA]</scope>
    <source>
        <strain evidence="10 11">V1718</strain>
    </source>
</reference>
<dbReference type="InterPro" id="IPR011701">
    <property type="entry name" value="MFS"/>
</dbReference>
<dbReference type="InterPro" id="IPR001958">
    <property type="entry name" value="Tet-R_TetA/multi-R_MdtG-like"/>
</dbReference>
<feature type="transmembrane region" description="Helical" evidence="8">
    <location>
        <begin position="124"/>
        <end position="141"/>
    </location>
</feature>
<evidence type="ECO:0000256" key="2">
    <source>
        <dbReference type="ARBA" id="ARBA00022448"/>
    </source>
</evidence>
<dbReference type="PRINTS" id="PR01035">
    <property type="entry name" value="TCRTETA"/>
</dbReference>
<dbReference type="EMBL" id="CP042467">
    <property type="protein sequence ID" value="QED26578.1"/>
    <property type="molecule type" value="Genomic_DNA"/>
</dbReference>